<proteinExistence type="predicted"/>
<dbReference type="STRING" id="296587.C1ECZ1"/>
<reference evidence="2 3" key="1">
    <citation type="journal article" date="2009" name="Science">
        <title>Green evolution and dynamic adaptations revealed by genomes of the marine picoeukaryotes Micromonas.</title>
        <authorList>
            <person name="Worden A.Z."/>
            <person name="Lee J.H."/>
            <person name="Mock T."/>
            <person name="Rouze P."/>
            <person name="Simmons M.P."/>
            <person name="Aerts A.L."/>
            <person name="Allen A.E."/>
            <person name="Cuvelier M.L."/>
            <person name="Derelle E."/>
            <person name="Everett M.V."/>
            <person name="Foulon E."/>
            <person name="Grimwood J."/>
            <person name="Gundlach H."/>
            <person name="Henrissat B."/>
            <person name="Napoli C."/>
            <person name="McDonald S.M."/>
            <person name="Parker M.S."/>
            <person name="Rombauts S."/>
            <person name="Salamov A."/>
            <person name="Von Dassow P."/>
            <person name="Badger J.H."/>
            <person name="Coutinho P.M."/>
            <person name="Demir E."/>
            <person name="Dubchak I."/>
            <person name="Gentemann C."/>
            <person name="Eikrem W."/>
            <person name="Gready J.E."/>
            <person name="John U."/>
            <person name="Lanier W."/>
            <person name="Lindquist E.A."/>
            <person name="Lucas S."/>
            <person name="Mayer K.F."/>
            <person name="Moreau H."/>
            <person name="Not F."/>
            <person name="Otillar R."/>
            <person name="Panaud O."/>
            <person name="Pangilinan J."/>
            <person name="Paulsen I."/>
            <person name="Piegu B."/>
            <person name="Poliakov A."/>
            <person name="Robbens S."/>
            <person name="Schmutz J."/>
            <person name="Toulza E."/>
            <person name="Wyss T."/>
            <person name="Zelensky A."/>
            <person name="Zhou K."/>
            <person name="Armbrust E.V."/>
            <person name="Bhattacharya D."/>
            <person name="Goodenough U.W."/>
            <person name="Van de Peer Y."/>
            <person name="Grigoriev I.V."/>
        </authorList>
    </citation>
    <scope>NUCLEOTIDE SEQUENCE [LARGE SCALE GENOMIC DNA]</scope>
    <source>
        <strain evidence="3">RCC299 / NOUM17</strain>
    </source>
</reference>
<protein>
    <recommendedName>
        <fullName evidence="1">UBA domain-containing protein</fullName>
    </recommendedName>
</protein>
<dbReference type="InterPro" id="IPR009060">
    <property type="entry name" value="UBA-like_sf"/>
</dbReference>
<name>C1ECZ1_MICCC</name>
<dbReference type="GeneID" id="8246271"/>
<dbReference type="InParanoid" id="C1ECZ1"/>
<dbReference type="Proteomes" id="UP000002009">
    <property type="component" value="Chromosome 9"/>
</dbReference>
<evidence type="ECO:0000259" key="1">
    <source>
        <dbReference type="PROSITE" id="PS50030"/>
    </source>
</evidence>
<dbReference type="Gene3D" id="1.10.8.10">
    <property type="entry name" value="DNA helicase RuvA subunit, C-terminal domain"/>
    <property type="match status" value="1"/>
</dbReference>
<dbReference type="FunCoup" id="C1ECZ1">
    <property type="interactions" value="1722"/>
</dbReference>
<dbReference type="RefSeq" id="XP_002504732.1">
    <property type="nucleotide sequence ID" value="XM_002504686.1"/>
</dbReference>
<dbReference type="InterPro" id="IPR015940">
    <property type="entry name" value="UBA"/>
</dbReference>
<organism evidence="2 3">
    <name type="scientific">Micromonas commoda (strain RCC299 / NOUM17 / CCMP2709)</name>
    <name type="common">Picoplanktonic green alga</name>
    <dbReference type="NCBI Taxonomy" id="296587"/>
    <lineage>
        <taxon>Eukaryota</taxon>
        <taxon>Viridiplantae</taxon>
        <taxon>Chlorophyta</taxon>
        <taxon>Mamiellophyceae</taxon>
        <taxon>Mamiellales</taxon>
        <taxon>Mamiellaceae</taxon>
        <taxon>Micromonas</taxon>
    </lineage>
</organism>
<dbReference type="KEGG" id="mis:MICPUN_61592"/>
<sequence>MGFGPQGFRNAPASKLLTYGTAAASLLTHYSRAHHRVGLTPRGLFARGELLSRWLTSQFAFTAPGEACVGLYLLYALRDVERVRGTKAHATRLLIAAVVSLGIQTLLCADTHLVRWLGLGGSSAGAFIQNFSAVGFAPGPHSLVAALLFPGFLATQPTTQTFTVAGVRFGDKVFTLLAGLRLFWSHGARSVVPALAGVCGSLVSEWAVTGRVGAVVTHRGGWTPPEWACASVRATLGRVLGVDVGGVGGGRRARGGRAAATVTRPRRMPRPRLDVRFGRLDDLAPAPPPPPGAVETLTSMGFDEHDARRALGMCGNDVEAATDALLADAR</sequence>
<dbReference type="SUPFAM" id="SSF46934">
    <property type="entry name" value="UBA-like"/>
    <property type="match status" value="1"/>
</dbReference>
<gene>
    <name evidence="2" type="ORF">MICPUN_61592</name>
</gene>
<dbReference type="OrthoDB" id="272778at2759"/>
<evidence type="ECO:0000313" key="3">
    <source>
        <dbReference type="Proteomes" id="UP000002009"/>
    </source>
</evidence>
<dbReference type="OMA" id="FIFRFTH"/>
<dbReference type="SMART" id="SM00165">
    <property type="entry name" value="UBA"/>
    <property type="match status" value="1"/>
</dbReference>
<feature type="domain" description="UBA" evidence="1">
    <location>
        <begin position="279"/>
        <end position="328"/>
    </location>
</feature>
<dbReference type="PROSITE" id="PS50030">
    <property type="entry name" value="UBA"/>
    <property type="match status" value="1"/>
</dbReference>
<accession>C1ECZ1</accession>
<dbReference type="EMBL" id="CP001329">
    <property type="protein sequence ID" value="ACO65990.1"/>
    <property type="molecule type" value="Genomic_DNA"/>
</dbReference>
<dbReference type="eggNOG" id="KOG4463">
    <property type="taxonomic scope" value="Eukaryota"/>
</dbReference>
<evidence type="ECO:0000313" key="2">
    <source>
        <dbReference type="EMBL" id="ACO65990.1"/>
    </source>
</evidence>
<dbReference type="AlphaFoldDB" id="C1ECZ1"/>
<dbReference type="Pfam" id="PF00627">
    <property type="entry name" value="UBA"/>
    <property type="match status" value="1"/>
</dbReference>
<keyword evidence="3" id="KW-1185">Reference proteome</keyword>